<accession>A0A2S3U8S7</accession>
<dbReference type="AlphaFoldDB" id="A0A2S3U8S7"/>
<sequence length="95" mass="10964">MDLHDILDYLDELNALFDVADGIYGIDYFFDHNQSLMAELGLQESSELANLLKGLGYERFERLNTIVRQSQVYIGAIKNDTQCKEQFYIGVFFTV</sequence>
<comment type="caution">
    <text evidence="1">The sequence shown here is derived from an EMBL/GenBank/DDBJ whole genome shotgun (WGS) entry which is preliminary data.</text>
</comment>
<evidence type="ECO:0000313" key="1">
    <source>
        <dbReference type="EMBL" id="POD88699.1"/>
    </source>
</evidence>
<name>A0A2S3U8S7_LACPN</name>
<proteinExistence type="predicted"/>
<dbReference type="EMBL" id="NKCZ01000064">
    <property type="protein sequence ID" value="POD88699.1"/>
    <property type="molecule type" value="Genomic_DNA"/>
</dbReference>
<protein>
    <submittedName>
        <fullName evidence="1">Uncharacterized protein</fullName>
    </submittedName>
</protein>
<organism evidence="1 2">
    <name type="scientific">Lactiplantibacillus plantarum subsp. plantarum</name>
    <dbReference type="NCBI Taxonomy" id="337330"/>
    <lineage>
        <taxon>Bacteria</taxon>
        <taxon>Bacillati</taxon>
        <taxon>Bacillota</taxon>
        <taxon>Bacilli</taxon>
        <taxon>Lactobacillales</taxon>
        <taxon>Lactobacillaceae</taxon>
        <taxon>Lactiplantibacillus</taxon>
    </lineage>
</organism>
<gene>
    <name evidence="1" type="ORF">S101258_00546</name>
</gene>
<evidence type="ECO:0000313" key="2">
    <source>
        <dbReference type="Proteomes" id="UP000236990"/>
    </source>
</evidence>
<reference evidence="1 2" key="1">
    <citation type="submission" date="2017-06" db="EMBL/GenBank/DDBJ databases">
        <title>Genome sequence of Lactobacillus plantarum subsp. plantarum strain SRCM101258.</title>
        <authorList>
            <person name="Cho S.H."/>
        </authorList>
    </citation>
    <scope>NUCLEOTIDE SEQUENCE [LARGE SCALE GENOMIC DNA]</scope>
    <source>
        <strain evidence="1 2">SRCM101258</strain>
    </source>
</reference>
<dbReference type="Proteomes" id="UP000236990">
    <property type="component" value="Unassembled WGS sequence"/>
</dbReference>